<dbReference type="AlphaFoldDB" id="A0A192A849"/>
<dbReference type="OrthoDB" id="9134855at2"/>
<dbReference type="RefSeq" id="WP_024979637.1">
    <property type="nucleotide sequence ID" value="NZ_CP016024.1"/>
</dbReference>
<geneLocation type="plasmid" evidence="2">
    <name>pri-1</name>
</geneLocation>
<gene>
    <name evidence="1" type="ORF">A9Y76_27975</name>
</gene>
<sequence length="81" mass="9071">MTVIQKVMAQKIRARGGKVFTFDKGHSMVLIFEHRALRQLERMRRHGSRKVKVAVRRAGSLLPTAAVATVRTSTTRANRAG</sequence>
<evidence type="ECO:0000313" key="2">
    <source>
        <dbReference type="Proteomes" id="UP000078572"/>
    </source>
</evidence>
<dbReference type="EMBL" id="CP016024">
    <property type="protein sequence ID" value="ANJ76436.1"/>
    <property type="molecule type" value="Genomic_DNA"/>
</dbReference>
<keyword evidence="1" id="KW-0614">Plasmid</keyword>
<protein>
    <submittedName>
        <fullName evidence="1">Uncharacterized protein</fullName>
    </submittedName>
</protein>
<evidence type="ECO:0000313" key="1">
    <source>
        <dbReference type="EMBL" id="ANJ76436.1"/>
    </source>
</evidence>
<reference evidence="2" key="1">
    <citation type="submission" date="2016-06" db="EMBL/GenBank/DDBJ databases">
        <authorList>
            <person name="Xu Y."/>
            <person name="Nagy A."/>
            <person name="Yan X."/>
            <person name="Kim S.W."/>
            <person name="Haley B."/>
            <person name="Liu N.T."/>
            <person name="Nou X."/>
        </authorList>
    </citation>
    <scope>NUCLEOTIDE SEQUENCE [LARGE SCALE GENOMIC DNA]</scope>
    <source>
        <strain evidence="2">ATCC 49129</strain>
        <plasmid evidence="2">pri-1</plasmid>
    </source>
</reference>
<accession>A0A192A849</accession>
<keyword evidence="2" id="KW-1185">Reference proteome</keyword>
<dbReference type="GeneID" id="61529873"/>
<name>A0A192A849_9RALS</name>
<proteinExistence type="predicted"/>
<organism evidence="1 2">
    <name type="scientific">Ralstonia insidiosa</name>
    <dbReference type="NCBI Taxonomy" id="190721"/>
    <lineage>
        <taxon>Bacteria</taxon>
        <taxon>Pseudomonadati</taxon>
        <taxon>Pseudomonadota</taxon>
        <taxon>Betaproteobacteria</taxon>
        <taxon>Burkholderiales</taxon>
        <taxon>Burkholderiaceae</taxon>
        <taxon>Ralstonia</taxon>
    </lineage>
</organism>
<dbReference type="Proteomes" id="UP000078572">
    <property type="component" value="Plasmid pRI-1"/>
</dbReference>